<evidence type="ECO:0000313" key="2">
    <source>
        <dbReference type="EMBL" id="OIT36096.1"/>
    </source>
</evidence>
<dbReference type="InterPro" id="IPR045286">
    <property type="entry name" value="FBS1-like"/>
</dbReference>
<dbReference type="PANTHER" id="PTHR34049:SF3">
    <property type="entry name" value="F-BOX DOMAIN-CONTAINING PROTEIN"/>
    <property type="match status" value="1"/>
</dbReference>
<evidence type="ECO:0000313" key="3">
    <source>
        <dbReference type="Proteomes" id="UP000187609"/>
    </source>
</evidence>
<comment type="caution">
    <text evidence="2">The sequence shown here is derived from an EMBL/GenBank/DDBJ whole genome shotgun (WGS) entry which is preliminary data.</text>
</comment>
<dbReference type="KEGG" id="nau:109242484"/>
<dbReference type="OrthoDB" id="786450at2759"/>
<keyword evidence="3" id="KW-1185">Reference proteome</keyword>
<dbReference type="InterPro" id="IPR036047">
    <property type="entry name" value="F-box-like_dom_sf"/>
</dbReference>
<dbReference type="Proteomes" id="UP000187609">
    <property type="component" value="Unassembled WGS sequence"/>
</dbReference>
<dbReference type="STRING" id="49451.A0A314L366"/>
<gene>
    <name evidence="2" type="ORF">A4A49_08158</name>
</gene>
<dbReference type="InterPro" id="IPR001810">
    <property type="entry name" value="F-box_dom"/>
</dbReference>
<feature type="domain" description="F-box" evidence="1">
    <location>
        <begin position="53"/>
        <end position="101"/>
    </location>
</feature>
<name>A0A314L366_NICAT</name>
<dbReference type="PANTHER" id="PTHR34049">
    <property type="entry name" value="F-BOX PROTEIN SKIP27"/>
    <property type="match status" value="1"/>
</dbReference>
<proteinExistence type="predicted"/>
<reference evidence="2" key="1">
    <citation type="submission" date="2016-11" db="EMBL/GenBank/DDBJ databases">
        <title>The genome of Nicotiana attenuata.</title>
        <authorList>
            <person name="Xu S."/>
            <person name="Brockmoeller T."/>
            <person name="Gaquerel E."/>
            <person name="Navarro A."/>
            <person name="Kuhl H."/>
            <person name="Gase K."/>
            <person name="Ling Z."/>
            <person name="Zhou W."/>
            <person name="Kreitzer C."/>
            <person name="Stanke M."/>
            <person name="Tang H."/>
            <person name="Lyons E."/>
            <person name="Pandey P."/>
            <person name="Pandey S.P."/>
            <person name="Timmermann B."/>
            <person name="Baldwin I.T."/>
        </authorList>
    </citation>
    <scope>NUCLEOTIDE SEQUENCE [LARGE SCALE GENOMIC DNA]</scope>
    <source>
        <strain evidence="2">UT</strain>
    </source>
</reference>
<dbReference type="AlphaFoldDB" id="A0A314L366"/>
<protein>
    <submittedName>
        <fullName evidence="2">F-box protein</fullName>
    </submittedName>
</protein>
<dbReference type="SUPFAM" id="SSF81383">
    <property type="entry name" value="F-box domain"/>
    <property type="match status" value="1"/>
</dbReference>
<dbReference type="Gramene" id="OIT36096">
    <property type="protein sequence ID" value="OIT36096"/>
    <property type="gene ID" value="A4A49_08158"/>
</dbReference>
<dbReference type="PROSITE" id="PS50181">
    <property type="entry name" value="FBOX"/>
    <property type="match status" value="1"/>
</dbReference>
<accession>A0A314L366</accession>
<sequence length="179" mass="20526">MALGKKCESYGSGLVRSTSFGRKRITVDVDFSPITTPMKKVCSHNSFFFCDDKSPLEALPQDILIRIVCGVDHDDLKRLFHVSRTIREATVIAKRWHFEYATPRKTLGFKNAIEDLGEFNDVEAPNAPRQLKIRKLKLSREKLADISVALFASEEEEDDNWLQKKSYEMDAEPDIRVFV</sequence>
<evidence type="ECO:0000259" key="1">
    <source>
        <dbReference type="PROSITE" id="PS50181"/>
    </source>
</evidence>
<dbReference type="EMBL" id="MJEQ01000472">
    <property type="protein sequence ID" value="OIT36096.1"/>
    <property type="molecule type" value="Genomic_DNA"/>
</dbReference>
<organism evidence="2 3">
    <name type="scientific">Nicotiana attenuata</name>
    <name type="common">Coyote tobacco</name>
    <dbReference type="NCBI Taxonomy" id="49451"/>
    <lineage>
        <taxon>Eukaryota</taxon>
        <taxon>Viridiplantae</taxon>
        <taxon>Streptophyta</taxon>
        <taxon>Embryophyta</taxon>
        <taxon>Tracheophyta</taxon>
        <taxon>Spermatophyta</taxon>
        <taxon>Magnoliopsida</taxon>
        <taxon>eudicotyledons</taxon>
        <taxon>Gunneridae</taxon>
        <taxon>Pentapetalae</taxon>
        <taxon>asterids</taxon>
        <taxon>lamiids</taxon>
        <taxon>Solanales</taxon>
        <taxon>Solanaceae</taxon>
        <taxon>Nicotianoideae</taxon>
        <taxon>Nicotianeae</taxon>
        <taxon>Nicotiana</taxon>
    </lineage>
</organism>